<dbReference type="InterPro" id="IPR032675">
    <property type="entry name" value="LRR_dom_sf"/>
</dbReference>
<protein>
    <recommendedName>
        <fullName evidence="1">F-box domain-containing protein</fullName>
    </recommendedName>
</protein>
<dbReference type="PROSITE" id="PS50181">
    <property type="entry name" value="FBOX"/>
    <property type="match status" value="1"/>
</dbReference>
<evidence type="ECO:0000259" key="1">
    <source>
        <dbReference type="PROSITE" id="PS50181"/>
    </source>
</evidence>
<dbReference type="InterPro" id="IPR053772">
    <property type="entry name" value="At1g61320/At1g61330-like"/>
</dbReference>
<dbReference type="InterPro" id="IPR001810">
    <property type="entry name" value="F-box_dom"/>
</dbReference>
<organism evidence="2 3">
    <name type="scientific">Aedes albopictus</name>
    <name type="common">Asian tiger mosquito</name>
    <name type="synonym">Stegomyia albopicta</name>
    <dbReference type="NCBI Taxonomy" id="7160"/>
    <lineage>
        <taxon>Eukaryota</taxon>
        <taxon>Metazoa</taxon>
        <taxon>Ecdysozoa</taxon>
        <taxon>Arthropoda</taxon>
        <taxon>Hexapoda</taxon>
        <taxon>Insecta</taxon>
        <taxon>Pterygota</taxon>
        <taxon>Neoptera</taxon>
        <taxon>Endopterygota</taxon>
        <taxon>Diptera</taxon>
        <taxon>Nematocera</taxon>
        <taxon>Culicoidea</taxon>
        <taxon>Culicidae</taxon>
        <taxon>Culicinae</taxon>
        <taxon>Aedini</taxon>
        <taxon>Aedes</taxon>
        <taxon>Stegomyia</taxon>
    </lineage>
</organism>
<dbReference type="Proteomes" id="UP000069940">
    <property type="component" value="Unassembled WGS sequence"/>
</dbReference>
<dbReference type="SMART" id="SM00256">
    <property type="entry name" value="FBOX"/>
    <property type="match status" value="1"/>
</dbReference>
<reference evidence="3" key="1">
    <citation type="journal article" date="2015" name="Proc. Natl. Acad. Sci. U.S.A.">
        <title>Genome sequence of the Asian Tiger mosquito, Aedes albopictus, reveals insights into its biology, genetics, and evolution.</title>
        <authorList>
            <person name="Chen X.G."/>
            <person name="Jiang X."/>
            <person name="Gu J."/>
            <person name="Xu M."/>
            <person name="Wu Y."/>
            <person name="Deng Y."/>
            <person name="Zhang C."/>
            <person name="Bonizzoni M."/>
            <person name="Dermauw W."/>
            <person name="Vontas J."/>
            <person name="Armbruster P."/>
            <person name="Huang X."/>
            <person name="Yang Y."/>
            <person name="Zhang H."/>
            <person name="He W."/>
            <person name="Peng H."/>
            <person name="Liu Y."/>
            <person name="Wu K."/>
            <person name="Chen J."/>
            <person name="Lirakis M."/>
            <person name="Topalis P."/>
            <person name="Van Leeuwen T."/>
            <person name="Hall A.B."/>
            <person name="Jiang X."/>
            <person name="Thorpe C."/>
            <person name="Mueller R.L."/>
            <person name="Sun C."/>
            <person name="Waterhouse R.M."/>
            <person name="Yan G."/>
            <person name="Tu Z.J."/>
            <person name="Fang X."/>
            <person name="James A.A."/>
        </authorList>
    </citation>
    <scope>NUCLEOTIDE SEQUENCE [LARGE SCALE GENOMIC DNA]</scope>
    <source>
        <strain evidence="3">Foshan</strain>
    </source>
</reference>
<dbReference type="InterPro" id="IPR036047">
    <property type="entry name" value="F-box-like_dom_sf"/>
</dbReference>
<dbReference type="RefSeq" id="XP_019551332.2">
    <property type="nucleotide sequence ID" value="XM_019695787.4"/>
</dbReference>
<reference evidence="2" key="2">
    <citation type="submission" date="2025-05" db="UniProtKB">
        <authorList>
            <consortium name="EnsemblMetazoa"/>
        </authorList>
    </citation>
    <scope>IDENTIFICATION</scope>
    <source>
        <strain evidence="2">Foshan</strain>
    </source>
</reference>
<dbReference type="SUPFAM" id="SSF81383">
    <property type="entry name" value="F-box domain"/>
    <property type="match status" value="1"/>
</dbReference>
<dbReference type="EnsemblMetazoa" id="AALFPA23_015150.R21961">
    <property type="protein sequence ID" value="AALFPA23_015150.P21961"/>
    <property type="gene ID" value="AALFPA23_015150"/>
</dbReference>
<dbReference type="Gene3D" id="1.20.1280.50">
    <property type="match status" value="1"/>
</dbReference>
<name>A0ABM1Z522_AEDAL</name>
<keyword evidence="3" id="KW-1185">Reference proteome</keyword>
<dbReference type="Pfam" id="PF12937">
    <property type="entry name" value="F-box-like"/>
    <property type="match status" value="1"/>
</dbReference>
<dbReference type="CDD" id="cd09917">
    <property type="entry name" value="F-box_SF"/>
    <property type="match status" value="1"/>
</dbReference>
<evidence type="ECO:0000313" key="3">
    <source>
        <dbReference type="Proteomes" id="UP000069940"/>
    </source>
</evidence>
<dbReference type="SUPFAM" id="SSF52058">
    <property type="entry name" value="L domain-like"/>
    <property type="match status" value="1"/>
</dbReference>
<dbReference type="PANTHER" id="PTHR34145">
    <property type="entry name" value="OS02G0105600 PROTEIN"/>
    <property type="match status" value="1"/>
</dbReference>
<dbReference type="PANTHER" id="PTHR34145:SF28">
    <property type="entry name" value="F-BOX DOMAIN-CONTAINING PROTEIN"/>
    <property type="match status" value="1"/>
</dbReference>
<accession>A0ABM1Z522</accession>
<dbReference type="GeneID" id="109421289"/>
<evidence type="ECO:0000313" key="2">
    <source>
        <dbReference type="EnsemblMetazoa" id="AALFPA23_015150.P21961"/>
    </source>
</evidence>
<feature type="domain" description="F-box" evidence="1">
    <location>
        <begin position="1"/>
        <end position="35"/>
    </location>
</feature>
<dbReference type="Gene3D" id="3.80.10.10">
    <property type="entry name" value="Ribonuclease Inhibitor"/>
    <property type="match status" value="1"/>
</dbReference>
<sequence>MSIQSLPMEVLQQIFTYFSYRELLPLSLVCHRWNEATVKFIVCKGKFNVTRALRDSAECVEEGRLINPSVVIGNIVRDYRAIMVDNWQQHEPTIAACVQRFPIIDALHLDEIPCRDLHCLYVTYQDWITQCSWMRISLRSCYRSKAADKPLNCIWNMPKLKRLVWQECDYDPLRTVTINAPNLESIYLKGSEGSSPGEIRLQCALVKHIECEEYGHEFPEKFITDLGSVETFQLTLENRIDLGFFRGLRQLTDLDLTLDCKMKSLDELMNVCSGLPITILNISCSIERSFINLEEFFANFTELESLTLSRVDFYAERDILLRQLKNLELRCVEYCEDVTLNVPSLTHLTLESDILDKIIFTNASSLSNLSLYLTSEKLKNCLEQTVFPFLDIHRNVESLTLINKRFRKNDDFIDKSTNTHVLSNLRSLELRWINVTVDFFRVFTESKQLQNLTLTDCNIDCTGLPDAEHIRLDSVERMVIGQRCYLKNTIRTDFPLLAGGHS</sequence>
<proteinExistence type="predicted"/>